<comment type="subcellular location">
    <subcellularLocation>
        <location evidence="1">Membrane</location>
        <topology evidence="1">Multi-pass membrane protein</topology>
    </subcellularLocation>
</comment>
<evidence type="ECO:0000256" key="2">
    <source>
        <dbReference type="ARBA" id="ARBA00022692"/>
    </source>
</evidence>
<dbReference type="PANTHER" id="PTHR11785">
    <property type="entry name" value="AMINO ACID TRANSPORTER"/>
    <property type="match status" value="1"/>
</dbReference>
<keyword evidence="2 6" id="KW-0812">Transmembrane</keyword>
<protein>
    <submittedName>
        <fullName evidence="7">High-affinity methionine permease</fullName>
    </submittedName>
</protein>
<dbReference type="Proteomes" id="UP000095728">
    <property type="component" value="Unassembled WGS sequence"/>
</dbReference>
<dbReference type="OrthoDB" id="5982228at2759"/>
<evidence type="ECO:0000256" key="3">
    <source>
        <dbReference type="ARBA" id="ARBA00022989"/>
    </source>
</evidence>
<feature type="transmembrane region" description="Helical" evidence="6">
    <location>
        <begin position="272"/>
        <end position="297"/>
    </location>
</feature>
<dbReference type="InterPro" id="IPR050598">
    <property type="entry name" value="AminoAcid_Transporter"/>
</dbReference>
<keyword evidence="4 6" id="KW-0472">Membrane</keyword>
<dbReference type="STRING" id="56408.A0A1E5RF53"/>
<evidence type="ECO:0000256" key="6">
    <source>
        <dbReference type="SAM" id="Phobius"/>
    </source>
</evidence>
<accession>A0A1E5RF53</accession>
<organism evidence="7 8">
    <name type="scientific">Hanseniaspora osmophila</name>
    <dbReference type="NCBI Taxonomy" id="56408"/>
    <lineage>
        <taxon>Eukaryota</taxon>
        <taxon>Fungi</taxon>
        <taxon>Dikarya</taxon>
        <taxon>Ascomycota</taxon>
        <taxon>Saccharomycotina</taxon>
        <taxon>Saccharomycetes</taxon>
        <taxon>Saccharomycodales</taxon>
        <taxon>Saccharomycodaceae</taxon>
        <taxon>Hanseniaspora</taxon>
    </lineage>
</organism>
<feature type="transmembrane region" description="Helical" evidence="6">
    <location>
        <begin position="150"/>
        <end position="169"/>
    </location>
</feature>
<keyword evidence="8" id="KW-1185">Reference proteome</keyword>
<keyword evidence="3 6" id="KW-1133">Transmembrane helix</keyword>
<dbReference type="EMBL" id="LPNM01000007">
    <property type="protein sequence ID" value="OEJ85521.1"/>
    <property type="molecule type" value="Genomic_DNA"/>
</dbReference>
<feature type="transmembrane region" description="Helical" evidence="6">
    <location>
        <begin position="181"/>
        <end position="205"/>
    </location>
</feature>
<dbReference type="PANTHER" id="PTHR11785:SF382">
    <property type="entry name" value="LOW-AFFINITY METHIONINE PERMEASE"/>
    <property type="match status" value="1"/>
</dbReference>
<dbReference type="AlphaFoldDB" id="A0A1E5RF53"/>
<gene>
    <name evidence="7" type="ORF">AWRI3579_g2245</name>
</gene>
<proteinExistence type="predicted"/>
<dbReference type="InParanoid" id="A0A1E5RF53"/>
<dbReference type="FunCoup" id="A0A1E5RF53">
    <property type="interactions" value="323"/>
</dbReference>
<dbReference type="GO" id="GO:0015179">
    <property type="term" value="F:L-amino acid transmembrane transporter activity"/>
    <property type="evidence" value="ECO:0007669"/>
    <property type="project" value="TreeGrafter"/>
</dbReference>
<evidence type="ECO:0000256" key="4">
    <source>
        <dbReference type="ARBA" id="ARBA00023136"/>
    </source>
</evidence>
<feature type="compositionally biased region" description="Polar residues" evidence="5">
    <location>
        <begin position="1"/>
        <end position="16"/>
    </location>
</feature>
<feature type="region of interest" description="Disordered" evidence="5">
    <location>
        <begin position="1"/>
        <end position="27"/>
    </location>
</feature>
<evidence type="ECO:0000256" key="5">
    <source>
        <dbReference type="SAM" id="MobiDB-lite"/>
    </source>
</evidence>
<dbReference type="PIRSF" id="PIRSF006060">
    <property type="entry name" value="AA_transporter"/>
    <property type="match status" value="1"/>
</dbReference>
<feature type="transmembrane region" description="Helical" evidence="6">
    <location>
        <begin position="69"/>
        <end position="88"/>
    </location>
</feature>
<reference evidence="8" key="1">
    <citation type="journal article" date="2016" name="Genome Announc.">
        <title>Genome sequences of three species of Hanseniaspora isolated from spontaneous wine fermentations.</title>
        <authorList>
            <person name="Sternes P.R."/>
            <person name="Lee D."/>
            <person name="Kutyna D.R."/>
            <person name="Borneman A.R."/>
        </authorList>
    </citation>
    <scope>NUCLEOTIDE SEQUENCE [LARGE SCALE GENOMIC DNA]</scope>
    <source>
        <strain evidence="8">AWRI3579</strain>
    </source>
</reference>
<feature type="transmembrane region" description="Helical" evidence="6">
    <location>
        <begin position="482"/>
        <end position="504"/>
    </location>
</feature>
<sequence length="524" mass="58687">MSYQSLPILNNESASSVDKEKENEDNAPQLLNSKQVTSLIINRIVGTGIFTTPALIFQMCQGSIGISLLLWLIGGLTTFSGLAVYLTFGLKIPKNGGELNYLNKVIPKPKYLIESIYAFAIIILGFSSGNCFAFGKYILYVFGVDSNDDLSRIIGCGVITSCVLLHIYLPNWAQKLNVFLGGFKIFILVVIVLCGVTSLVAPSWITPQYTNFHNIWETTTTTNKNGSVPENAKISIDWYLLSVALLQVIYSFKGWENANYVLGEIENPHKTLISATSYGVGLTTILYFAIVFSYYLIIPKDEISNTGVLICGVFFTKIFEQYYAQSFAVKFVSKFLPLIITFSNYGNVLSVSYANARVNKELANDHVFPFAKFFAKKSINASLWLHCFITCAILIIPRNNTNLYELIINLYSYPGVILNILIGVGLLHLTFKNIDQWNEIKVPFTSNTLLTGFFIFTNVFLTVVPLIPPSKKSLDFLQNQGYPYWVFPVTGISILLLGAIYWALAIKPFLKNYKKNEYQSLLVK</sequence>
<feature type="transmembrane region" description="Helical" evidence="6">
    <location>
        <begin position="449"/>
        <end position="467"/>
    </location>
</feature>
<dbReference type="Pfam" id="PF13520">
    <property type="entry name" value="AA_permease_2"/>
    <property type="match status" value="1"/>
</dbReference>
<dbReference type="Gene3D" id="1.20.1740.10">
    <property type="entry name" value="Amino acid/polyamine transporter I"/>
    <property type="match status" value="1"/>
</dbReference>
<comment type="caution">
    <text evidence="7">The sequence shown here is derived from an EMBL/GenBank/DDBJ whole genome shotgun (WGS) entry which is preliminary data.</text>
</comment>
<feature type="transmembrane region" description="Helical" evidence="6">
    <location>
        <begin position="410"/>
        <end position="429"/>
    </location>
</feature>
<dbReference type="GO" id="GO:0016020">
    <property type="term" value="C:membrane"/>
    <property type="evidence" value="ECO:0007669"/>
    <property type="project" value="UniProtKB-SubCell"/>
</dbReference>
<evidence type="ECO:0000313" key="7">
    <source>
        <dbReference type="EMBL" id="OEJ85521.1"/>
    </source>
</evidence>
<feature type="transmembrane region" description="Helical" evidence="6">
    <location>
        <begin position="116"/>
        <end position="138"/>
    </location>
</feature>
<evidence type="ECO:0000256" key="1">
    <source>
        <dbReference type="ARBA" id="ARBA00004141"/>
    </source>
</evidence>
<dbReference type="InterPro" id="IPR002293">
    <property type="entry name" value="AA/rel_permease1"/>
</dbReference>
<evidence type="ECO:0000313" key="8">
    <source>
        <dbReference type="Proteomes" id="UP000095728"/>
    </source>
</evidence>
<feature type="transmembrane region" description="Helical" evidence="6">
    <location>
        <begin position="40"/>
        <end position="57"/>
    </location>
</feature>
<name>A0A1E5RF53_9ASCO</name>
<feature type="transmembrane region" description="Helical" evidence="6">
    <location>
        <begin position="381"/>
        <end position="398"/>
    </location>
</feature>